<feature type="transmembrane region" description="Helical" evidence="1">
    <location>
        <begin position="205"/>
        <end position="226"/>
    </location>
</feature>
<gene>
    <name evidence="2" type="ORF">OYT1_ch0672</name>
</gene>
<dbReference type="KEGG" id="fam:OYT1_ch0672"/>
<keyword evidence="1" id="KW-1133">Transmembrane helix</keyword>
<proteinExistence type="predicted"/>
<keyword evidence="1" id="KW-0472">Membrane</keyword>
<feature type="transmembrane region" description="Helical" evidence="1">
    <location>
        <begin position="130"/>
        <end position="146"/>
    </location>
</feature>
<evidence type="ECO:0000256" key="1">
    <source>
        <dbReference type="SAM" id="Phobius"/>
    </source>
</evidence>
<feature type="transmembrane region" description="Helical" evidence="1">
    <location>
        <begin position="44"/>
        <end position="65"/>
    </location>
</feature>
<dbReference type="AlphaFoldDB" id="A0A2Z6GA66"/>
<dbReference type="RefSeq" id="WP_232013221.1">
    <property type="nucleotide sequence ID" value="NZ_AP018738.1"/>
</dbReference>
<keyword evidence="3" id="KW-1185">Reference proteome</keyword>
<protein>
    <submittedName>
        <fullName evidence="2">Quinol cytochrome c oxidoreductase quinone-binding subunit 2</fullName>
    </submittedName>
</protein>
<feature type="transmembrane region" description="Helical" evidence="1">
    <location>
        <begin position="303"/>
        <end position="323"/>
    </location>
</feature>
<dbReference type="Proteomes" id="UP000033070">
    <property type="component" value="Chromosome"/>
</dbReference>
<accession>A0A2Z6GA66</accession>
<evidence type="ECO:0000313" key="2">
    <source>
        <dbReference type="EMBL" id="BBE50239.1"/>
    </source>
</evidence>
<dbReference type="STRING" id="1188319.OYT1_00079"/>
<organism evidence="2 3">
    <name type="scientific">Ferriphaselus amnicola</name>
    <dbReference type="NCBI Taxonomy" id="1188319"/>
    <lineage>
        <taxon>Bacteria</taxon>
        <taxon>Pseudomonadati</taxon>
        <taxon>Pseudomonadota</taxon>
        <taxon>Betaproteobacteria</taxon>
        <taxon>Nitrosomonadales</taxon>
        <taxon>Gallionellaceae</taxon>
        <taxon>Ferriphaselus</taxon>
    </lineage>
</organism>
<dbReference type="EMBL" id="AP018738">
    <property type="protein sequence ID" value="BBE50239.1"/>
    <property type="molecule type" value="Genomic_DNA"/>
</dbReference>
<evidence type="ECO:0000313" key="3">
    <source>
        <dbReference type="Proteomes" id="UP000033070"/>
    </source>
</evidence>
<feature type="transmembrane region" description="Helical" evidence="1">
    <location>
        <begin position="272"/>
        <end position="291"/>
    </location>
</feature>
<keyword evidence="1" id="KW-0812">Transmembrane</keyword>
<dbReference type="PANTHER" id="PTHR43044">
    <property type="match status" value="1"/>
</dbReference>
<feature type="transmembrane region" description="Helical" evidence="1">
    <location>
        <begin position="85"/>
        <end position="110"/>
    </location>
</feature>
<feature type="transmembrane region" description="Helical" evidence="1">
    <location>
        <begin position="246"/>
        <end position="265"/>
    </location>
</feature>
<sequence>MSYYNWSVVTVSFLVVLSLSLGGVALTATLHLVGARWQCEVRGLAKSLFALFPLAFVLLLVLLAGGSNTFPWLGHLGSNVHMPGWYTLPLLAAREIIGMLFMGYLCSLYIKRQDVADRSDADRERFHDTATWIPFFYVLYGTMVSWDFEMTLMPSWHSAIYGLQNIVSNFGMYLSFLVVWVFFLNASGKLRVNIKDHIPNYIAQMLFAFTLLWVYTFFAQYLTIWYGNLPDETDRIYAMQDGNYTFLWWSMIFLKFVIPFVTFCFPGPRHSLSAINFVAVCIIIGTLFERFNWVAGMDGKGTMPLLAVLVVGGVVSTIGYHLVRSAMRKNQLLKV</sequence>
<reference evidence="2 3" key="1">
    <citation type="submission" date="2018-06" db="EMBL/GenBank/DDBJ databases">
        <title>OYT1 Genome Sequencing.</title>
        <authorList>
            <person name="Kato S."/>
            <person name="Itoh T."/>
            <person name="Ohkuma M."/>
        </authorList>
    </citation>
    <scope>NUCLEOTIDE SEQUENCE [LARGE SCALE GENOMIC DNA]</scope>
    <source>
        <strain evidence="2 3">OYT1</strain>
    </source>
</reference>
<dbReference type="PANTHER" id="PTHR43044:SF1">
    <property type="entry name" value="QUINOL:CYTOCHROME C OXIDOREDUCTASE QUINONE-BINDING SUBUNIT 2"/>
    <property type="match status" value="1"/>
</dbReference>
<name>A0A2Z6GA66_9PROT</name>
<feature type="transmembrane region" description="Helical" evidence="1">
    <location>
        <begin position="6"/>
        <end position="32"/>
    </location>
</feature>
<feature type="transmembrane region" description="Helical" evidence="1">
    <location>
        <begin position="166"/>
        <end position="184"/>
    </location>
</feature>